<protein>
    <submittedName>
        <fullName evidence="1">Uncharacterized protein</fullName>
    </submittedName>
</protein>
<evidence type="ECO:0000313" key="1">
    <source>
        <dbReference type="EMBL" id="KAL0060960.1"/>
    </source>
</evidence>
<dbReference type="EMBL" id="JBBXMP010000154">
    <property type="protein sequence ID" value="KAL0060960.1"/>
    <property type="molecule type" value="Genomic_DNA"/>
</dbReference>
<evidence type="ECO:0000313" key="2">
    <source>
        <dbReference type="Proteomes" id="UP001437256"/>
    </source>
</evidence>
<keyword evidence="2" id="KW-1185">Reference proteome</keyword>
<sequence>MESLEYLASLDLPFTAHCLRLFPRAGLALEALRRLGDPPSNTRVDLSQPSQQIRTAIEVMGSLAGSQESAAIRTKWTSLISLWVKFLLEDIILGDQERPFTPEGIAAWDRILMYVPRCFLAAIQFNEEEEEEEENRHFWKLVSPCFEPLCTQVWYRVIEDCHRTWDAWCQLITPLSLFKNSDIRNAVPPRRVIYKFDERTGRILLHHINFHIPRIHRMPDGILSTVKMFIDMIIKYGKHNPLMFPAVIGHAMPTLIKLASTIMFRRKTDPSYPSTDVLEQLHSLLITTLRCLCTLIRDSGSTEIALDSGILKVLLRPPPYLFELDDTEHCSRQEEKLAHWTSSTLQLISRFIVYPNALHSFLVAVRRVDVDGLDDELCGKSRLTWECWRGLKDKALLLRDIRKAMRENGDGFASKDSGTSLPMLRVFLGDLLFDRMPESFMERASTNVSGHITEQE</sequence>
<proteinExistence type="predicted"/>
<comment type="caution">
    <text evidence="1">The sequence shown here is derived from an EMBL/GenBank/DDBJ whole genome shotgun (WGS) entry which is preliminary data.</text>
</comment>
<reference evidence="1 2" key="1">
    <citation type="submission" date="2024-05" db="EMBL/GenBank/DDBJ databases">
        <title>A draft genome resource for the thread blight pathogen Marasmius tenuissimus strain MS-2.</title>
        <authorList>
            <person name="Yulfo-Soto G.E."/>
            <person name="Baruah I.K."/>
            <person name="Amoako-Attah I."/>
            <person name="Bukari Y."/>
            <person name="Meinhardt L.W."/>
            <person name="Bailey B.A."/>
            <person name="Cohen S.P."/>
        </authorList>
    </citation>
    <scope>NUCLEOTIDE SEQUENCE [LARGE SCALE GENOMIC DNA]</scope>
    <source>
        <strain evidence="1 2">MS-2</strain>
    </source>
</reference>
<dbReference type="Proteomes" id="UP001437256">
    <property type="component" value="Unassembled WGS sequence"/>
</dbReference>
<accession>A0ABR2ZH25</accession>
<name>A0ABR2ZH25_9AGAR</name>
<gene>
    <name evidence="1" type="ORF">AAF712_012224</name>
</gene>
<organism evidence="1 2">
    <name type="scientific">Marasmius tenuissimus</name>
    <dbReference type="NCBI Taxonomy" id="585030"/>
    <lineage>
        <taxon>Eukaryota</taxon>
        <taxon>Fungi</taxon>
        <taxon>Dikarya</taxon>
        <taxon>Basidiomycota</taxon>
        <taxon>Agaricomycotina</taxon>
        <taxon>Agaricomycetes</taxon>
        <taxon>Agaricomycetidae</taxon>
        <taxon>Agaricales</taxon>
        <taxon>Marasmiineae</taxon>
        <taxon>Marasmiaceae</taxon>
        <taxon>Marasmius</taxon>
    </lineage>
</organism>